<comment type="caution">
    <text evidence="1">The sequence shown here is derived from an EMBL/GenBank/DDBJ whole genome shotgun (WGS) entry which is preliminary data.</text>
</comment>
<gene>
    <name evidence="1" type="ORF">B0T26DRAFT_725467</name>
</gene>
<dbReference type="RefSeq" id="XP_060291206.1">
    <property type="nucleotide sequence ID" value="XM_060442768.1"/>
</dbReference>
<name>A0AA39ZYQ4_9PEZI</name>
<sequence>MACARSGGRQFNMLAAEIDAFSIMVIVRFEETIPSSMHTPPSRAGEAEAMIPQTIFFGSVGTGQSHVCYYPVRPTVKKIDDLLFKIRHSRNINGVFCQLPLFEPPIIDPALLVQAAAQGVFRSATLFQILMR</sequence>
<evidence type="ECO:0000313" key="2">
    <source>
        <dbReference type="Proteomes" id="UP001172101"/>
    </source>
</evidence>
<dbReference type="AlphaFoldDB" id="A0AA39ZYQ4"/>
<proteinExistence type="predicted"/>
<dbReference type="Proteomes" id="UP001172101">
    <property type="component" value="Unassembled WGS sequence"/>
</dbReference>
<reference evidence="1" key="1">
    <citation type="submission" date="2023-06" db="EMBL/GenBank/DDBJ databases">
        <title>Genome-scale phylogeny and comparative genomics of the fungal order Sordariales.</title>
        <authorList>
            <consortium name="Lawrence Berkeley National Laboratory"/>
            <person name="Hensen N."/>
            <person name="Bonometti L."/>
            <person name="Westerberg I."/>
            <person name="Brannstrom I.O."/>
            <person name="Guillou S."/>
            <person name="Cros-Aarteil S."/>
            <person name="Calhoun S."/>
            <person name="Haridas S."/>
            <person name="Kuo A."/>
            <person name="Mondo S."/>
            <person name="Pangilinan J."/>
            <person name="Riley R."/>
            <person name="LaButti K."/>
            <person name="Andreopoulos B."/>
            <person name="Lipzen A."/>
            <person name="Chen C."/>
            <person name="Yanf M."/>
            <person name="Daum C."/>
            <person name="Ng V."/>
            <person name="Clum A."/>
            <person name="Steindorff A."/>
            <person name="Ohm R."/>
            <person name="Martin F."/>
            <person name="Silar P."/>
            <person name="Natvig D."/>
            <person name="Lalanne C."/>
            <person name="Gautier V."/>
            <person name="Ament-velasquez S.L."/>
            <person name="Kruys A."/>
            <person name="Hutchinson M.I."/>
            <person name="Powell A.J."/>
            <person name="Barry K."/>
            <person name="Miller A.N."/>
            <person name="Grigoriev I.V."/>
            <person name="Debuchy R."/>
            <person name="Gladieux P."/>
            <person name="Thoren M.H."/>
            <person name="Johannesson H."/>
        </authorList>
    </citation>
    <scope>NUCLEOTIDE SEQUENCE</scope>
    <source>
        <strain evidence="1">SMH2392-1A</strain>
    </source>
</reference>
<evidence type="ECO:0000313" key="1">
    <source>
        <dbReference type="EMBL" id="KAK0706112.1"/>
    </source>
</evidence>
<keyword evidence="2" id="KW-1185">Reference proteome</keyword>
<dbReference type="GeneID" id="85326038"/>
<organism evidence="1 2">
    <name type="scientific">Lasiosphaeria miniovina</name>
    <dbReference type="NCBI Taxonomy" id="1954250"/>
    <lineage>
        <taxon>Eukaryota</taxon>
        <taxon>Fungi</taxon>
        <taxon>Dikarya</taxon>
        <taxon>Ascomycota</taxon>
        <taxon>Pezizomycotina</taxon>
        <taxon>Sordariomycetes</taxon>
        <taxon>Sordariomycetidae</taxon>
        <taxon>Sordariales</taxon>
        <taxon>Lasiosphaeriaceae</taxon>
        <taxon>Lasiosphaeria</taxon>
    </lineage>
</organism>
<dbReference type="EMBL" id="JAUIRO010000007">
    <property type="protein sequence ID" value="KAK0706112.1"/>
    <property type="molecule type" value="Genomic_DNA"/>
</dbReference>
<accession>A0AA39ZYQ4</accession>
<protein>
    <submittedName>
        <fullName evidence="1">Uncharacterized protein</fullName>
    </submittedName>
</protein>